<evidence type="ECO:0000313" key="1">
    <source>
        <dbReference type="EMBL" id="MFC4265351.1"/>
    </source>
</evidence>
<comment type="caution">
    <text evidence="1">The sequence shown here is derived from an EMBL/GenBank/DDBJ whole genome shotgun (WGS) entry which is preliminary data.</text>
</comment>
<proteinExistence type="predicted"/>
<reference evidence="2" key="1">
    <citation type="journal article" date="2019" name="Int. J. Syst. Evol. Microbiol.">
        <title>The Global Catalogue of Microorganisms (GCM) 10K type strain sequencing project: providing services to taxonomists for standard genome sequencing and annotation.</title>
        <authorList>
            <consortium name="The Broad Institute Genomics Platform"/>
            <consortium name="The Broad Institute Genome Sequencing Center for Infectious Disease"/>
            <person name="Wu L."/>
            <person name="Ma J."/>
        </authorList>
    </citation>
    <scope>NUCLEOTIDE SEQUENCE [LARGE SCALE GENOMIC DNA]</scope>
    <source>
        <strain evidence="2">CGMCC 1.10698</strain>
    </source>
</reference>
<dbReference type="RefSeq" id="WP_230067384.1">
    <property type="nucleotide sequence ID" value="NZ_BAABLL010000003.1"/>
</dbReference>
<dbReference type="EMBL" id="JBHSCQ010000006">
    <property type="protein sequence ID" value="MFC4265351.1"/>
    <property type="molecule type" value="Genomic_DNA"/>
</dbReference>
<organism evidence="1 2">
    <name type="scientific">Arthrobacter cryoconiti</name>
    <dbReference type="NCBI Taxonomy" id="748907"/>
    <lineage>
        <taxon>Bacteria</taxon>
        <taxon>Bacillati</taxon>
        <taxon>Actinomycetota</taxon>
        <taxon>Actinomycetes</taxon>
        <taxon>Micrococcales</taxon>
        <taxon>Micrococcaceae</taxon>
        <taxon>Arthrobacter</taxon>
    </lineage>
</organism>
<accession>A0ABV8QYT6</accession>
<keyword evidence="2" id="KW-1185">Reference proteome</keyword>
<dbReference type="Proteomes" id="UP001595773">
    <property type="component" value="Unassembled WGS sequence"/>
</dbReference>
<evidence type="ECO:0000313" key="2">
    <source>
        <dbReference type="Proteomes" id="UP001595773"/>
    </source>
</evidence>
<sequence>MRWDALFGDLDAQLHAAEQQDLECKVNELARVEESQTTLADALRGALGQEVAAVLRNGIVHRGCLQRVAAQWLLLEEANQSVVLPISKLLKVSGLGFARVPERGHMNLSLASVLRLLARDRAVVVLELDATAPQSMRGVLDQVGADFFLLMQLADGVGRGRDNQQGSIIVPLEAVLSVSSRGENSR</sequence>
<gene>
    <name evidence="1" type="ORF">ACFOW9_07030</name>
</gene>
<protein>
    <submittedName>
        <fullName evidence="1">Uncharacterized protein</fullName>
    </submittedName>
</protein>
<name>A0ABV8QYT6_9MICC</name>